<sequence length="56" mass="6751">MRQKECEFIILVEKRETKNGELSQETKEALERTYNLITYLYNKYGHKYSQTGVEDM</sequence>
<dbReference type="AlphaFoldDB" id="A0AAV4L9W7"/>
<comment type="caution">
    <text evidence="1">The sequence shown here is derived from an EMBL/GenBank/DDBJ whole genome shotgun (WGS) entry which is preliminary data.</text>
</comment>
<gene>
    <name evidence="1" type="ORF">DNHGIG_00780</name>
</gene>
<dbReference type="EMBL" id="BOQE01000001">
    <property type="protein sequence ID" value="GIM44529.1"/>
    <property type="molecule type" value="Genomic_DNA"/>
</dbReference>
<evidence type="ECO:0000313" key="1">
    <source>
        <dbReference type="EMBL" id="GIM44529.1"/>
    </source>
</evidence>
<dbReference type="RefSeq" id="WP_282197802.1">
    <property type="nucleotide sequence ID" value="NZ_BOQE01000001.1"/>
</dbReference>
<accession>A0AAV4L9W7</accession>
<evidence type="ECO:0000313" key="2">
    <source>
        <dbReference type="Proteomes" id="UP001057291"/>
    </source>
</evidence>
<dbReference type="Proteomes" id="UP001057291">
    <property type="component" value="Unassembled WGS sequence"/>
</dbReference>
<proteinExistence type="predicted"/>
<reference evidence="1" key="1">
    <citation type="journal article" date="2023" name="Int. J. Syst. Evol. Microbiol.">
        <title>Collibacillus ludicampi gen. nov., sp. nov., a new soil bacterium of the family Alicyclobacillaceae.</title>
        <authorList>
            <person name="Jojima T."/>
            <person name="Ioku Y."/>
            <person name="Fukuta Y."/>
            <person name="Shirasaka N."/>
            <person name="Matsumura Y."/>
            <person name="Mori M."/>
        </authorList>
    </citation>
    <scope>NUCLEOTIDE SEQUENCE</scope>
    <source>
        <strain evidence="1">TP075</strain>
    </source>
</reference>
<keyword evidence="2" id="KW-1185">Reference proteome</keyword>
<name>A0AAV4L9W7_9BACL</name>
<protein>
    <submittedName>
        <fullName evidence="1">Uncharacterized protein</fullName>
    </submittedName>
</protein>
<organism evidence="1 2">
    <name type="scientific">Collibacillus ludicampi</name>
    <dbReference type="NCBI Taxonomy" id="2771369"/>
    <lineage>
        <taxon>Bacteria</taxon>
        <taxon>Bacillati</taxon>
        <taxon>Bacillota</taxon>
        <taxon>Bacilli</taxon>
        <taxon>Bacillales</taxon>
        <taxon>Alicyclobacillaceae</taxon>
        <taxon>Collibacillus</taxon>
    </lineage>
</organism>